<protein>
    <submittedName>
        <fullName evidence="1">Uncharacterized protein</fullName>
    </submittedName>
</protein>
<proteinExistence type="predicted"/>
<gene>
    <name evidence="1" type="ORF">BcepSaruman_415</name>
</gene>
<sequence>MAENFEQWWERYHREVLQVRGYILPADLQAAWGAALGVGPNKEPVKDQGVIVTPNPKFTVLENGKYYMTVFPFYDVEYPNVANRVEVAEFVKTVVRGVLCYNCPNKRAETFYIGLSDDLYTDLGYTDEAYQMVKKHLESLFAVDLEDFMGFHRVYEIAELMIDLYWDLINKVCGGSGAN</sequence>
<keyword evidence="2" id="KW-1185">Reference proteome</keyword>
<evidence type="ECO:0000313" key="2">
    <source>
        <dbReference type="Proteomes" id="UP000296455"/>
    </source>
</evidence>
<reference evidence="1 2" key="1">
    <citation type="submission" date="2019-02" db="EMBL/GenBank/DDBJ databases">
        <title>Complete genome sequence of Burkholderia cenocepacia phage BcepSaruman.</title>
        <authorList>
            <person name="Park K."/>
            <person name="Liu M."/>
            <person name="Gill J."/>
        </authorList>
    </citation>
    <scope>NUCLEOTIDE SEQUENCE [LARGE SCALE GENOMIC DNA]</scope>
</reference>
<evidence type="ECO:0000313" key="1">
    <source>
        <dbReference type="EMBL" id="QBX06828.1"/>
    </source>
</evidence>
<dbReference type="Proteomes" id="UP000296455">
    <property type="component" value="Segment"/>
</dbReference>
<dbReference type="EMBL" id="MK552140">
    <property type="protein sequence ID" value="QBX06828.1"/>
    <property type="molecule type" value="Genomic_DNA"/>
</dbReference>
<accession>A0A4D5ZIE2</accession>
<organism evidence="1 2">
    <name type="scientific">Burkholderia phage BcepSaruman</name>
    <dbReference type="NCBI Taxonomy" id="2530032"/>
    <lineage>
        <taxon>Viruses</taxon>
        <taxon>Duplodnaviria</taxon>
        <taxon>Heunggongvirae</taxon>
        <taxon>Uroviricota</taxon>
        <taxon>Caudoviricetes</taxon>
        <taxon>Sarumanvirus</taxon>
        <taxon>Sarumanvirus bcepsaruman</taxon>
    </lineage>
</organism>
<name>A0A4D5ZIE2_9CAUD</name>